<organism evidence="2 3">
    <name type="scientific">Zalophus californianus</name>
    <name type="common">California sealion</name>
    <dbReference type="NCBI Taxonomy" id="9704"/>
    <lineage>
        <taxon>Eukaryota</taxon>
        <taxon>Metazoa</taxon>
        <taxon>Chordata</taxon>
        <taxon>Craniata</taxon>
        <taxon>Vertebrata</taxon>
        <taxon>Euteleostomi</taxon>
        <taxon>Mammalia</taxon>
        <taxon>Eutheria</taxon>
        <taxon>Laurasiatheria</taxon>
        <taxon>Carnivora</taxon>
        <taxon>Caniformia</taxon>
        <taxon>Pinnipedia</taxon>
        <taxon>Otariidae</taxon>
        <taxon>Zalophus</taxon>
    </lineage>
</organism>
<dbReference type="GeneID" id="113930934"/>
<reference evidence="3" key="1">
    <citation type="submission" date="2025-08" db="UniProtKB">
        <authorList>
            <consortium name="RefSeq"/>
        </authorList>
    </citation>
    <scope>IDENTIFICATION</scope>
    <source>
        <tissue evidence="3">Blood</tissue>
    </source>
</reference>
<dbReference type="AlphaFoldDB" id="A0A6J2E6M2"/>
<evidence type="ECO:0000256" key="1">
    <source>
        <dbReference type="SAM" id="MobiDB-lite"/>
    </source>
</evidence>
<dbReference type="OrthoDB" id="10647146at2759"/>
<name>A0A6J2E6M2_ZALCA</name>
<keyword evidence="2" id="KW-1185">Reference proteome</keyword>
<feature type="region of interest" description="Disordered" evidence="1">
    <location>
        <begin position="136"/>
        <end position="173"/>
    </location>
</feature>
<evidence type="ECO:0000313" key="2">
    <source>
        <dbReference type="Proteomes" id="UP000515165"/>
    </source>
</evidence>
<protein>
    <submittedName>
        <fullName evidence="3">Uncharacterized protein LOC113930934</fullName>
    </submittedName>
</protein>
<dbReference type="Proteomes" id="UP000515165">
    <property type="component" value="Chromosome X"/>
</dbReference>
<sequence>MRGLLWCAKHDGIGGTRIKRLMMHRFENRRWRAGHAAGEPGCEVLDEGTAAGLSQPSLQSNKFIATLARSGLLLQRKQNQNKHLFAPPPRRFLNYRVGPRGAAHARQGTAPPLVRKYVGKIFAAATTIAGTNQSGQLRGCSMMPTGQSDASDRPPVPSVSDFSQSRHPRSLPSFSSALLRSPLLSAVTRRRGY</sequence>
<dbReference type="RefSeq" id="XP_027464370.1">
    <property type="nucleotide sequence ID" value="XM_027608569.2"/>
</dbReference>
<dbReference type="KEGG" id="zca:113930934"/>
<accession>A0A6J2E6M2</accession>
<proteinExistence type="predicted"/>
<evidence type="ECO:0000313" key="3">
    <source>
        <dbReference type="RefSeq" id="XP_027464370.1"/>
    </source>
</evidence>
<gene>
    <name evidence="3" type="primary">LOC113930934</name>
</gene>